<dbReference type="PANTHER" id="PTHR21726:SF61">
    <property type="entry name" value="DNAA INITIATOR-ASSOCIATING PROTEIN"/>
    <property type="match status" value="1"/>
</dbReference>
<dbReference type="OrthoDB" id="1697060at2759"/>
<accession>A0A2G2VAX4</accession>
<dbReference type="EMBL" id="MLFT02000055">
    <property type="protein sequence ID" value="PHT30141.1"/>
    <property type="molecule type" value="Genomic_DNA"/>
</dbReference>
<proteinExistence type="predicted"/>
<dbReference type="Proteomes" id="UP000224567">
    <property type="component" value="Unassembled WGS sequence"/>
</dbReference>
<protein>
    <submittedName>
        <fullName evidence="1">Uncharacterized protein</fullName>
    </submittedName>
</protein>
<name>A0A2G2VAX4_CAPBA</name>
<keyword evidence="2" id="KW-1185">Reference proteome</keyword>
<dbReference type="PANTHER" id="PTHR21726">
    <property type="entry name" value="PHOSPHATIDYLINOSITOL N-ACETYLGLUCOSAMINYLTRANSFERASE SUBUNIT P DOWN SYNDROME CRITICAL REGION PROTEIN 5 -RELATED"/>
    <property type="match status" value="1"/>
</dbReference>
<sequence>MAFGEMLGCNDPKQMNQLKGFAFDCLLEYQDLKFYPISDSGFRTCTKLTSSMTKKILIADIIDEVEEWTQFICLIPDELTESDMSHSLGKCTDFEIEKYECELKLLGIFSKN</sequence>
<dbReference type="AlphaFoldDB" id="A0A2G2VAX4"/>
<comment type="caution">
    <text evidence="1">The sequence shown here is derived from an EMBL/GenBank/DDBJ whole genome shotgun (WGS) entry which is preliminary data.</text>
</comment>
<evidence type="ECO:0000313" key="2">
    <source>
        <dbReference type="Proteomes" id="UP000224567"/>
    </source>
</evidence>
<reference evidence="2" key="2">
    <citation type="journal article" date="2017" name="J. Anim. Genet.">
        <title>Multiple reference genome sequences of hot pepper reveal the massive evolution of plant disease resistance genes by retroduplication.</title>
        <authorList>
            <person name="Kim S."/>
            <person name="Park J."/>
            <person name="Yeom S.-I."/>
            <person name="Kim Y.-M."/>
            <person name="Seo E."/>
            <person name="Kim K.-T."/>
            <person name="Kim M.-S."/>
            <person name="Lee J.M."/>
            <person name="Cheong K."/>
            <person name="Shin H.-S."/>
            <person name="Kim S.-B."/>
            <person name="Han K."/>
            <person name="Lee J."/>
            <person name="Park M."/>
            <person name="Lee H.-A."/>
            <person name="Lee H.-Y."/>
            <person name="Lee Y."/>
            <person name="Oh S."/>
            <person name="Lee J.H."/>
            <person name="Choi E."/>
            <person name="Choi E."/>
            <person name="Lee S.E."/>
            <person name="Jeon J."/>
            <person name="Kim H."/>
            <person name="Choi G."/>
            <person name="Song H."/>
            <person name="Lee J."/>
            <person name="Lee S.-C."/>
            <person name="Kwon J.-K."/>
            <person name="Lee H.-Y."/>
            <person name="Koo N."/>
            <person name="Hong Y."/>
            <person name="Kim R.W."/>
            <person name="Kang W.-H."/>
            <person name="Huh J.H."/>
            <person name="Kang B.-C."/>
            <person name="Yang T.-J."/>
            <person name="Lee Y.-H."/>
            <person name="Bennetzen J.L."/>
            <person name="Choi D."/>
        </authorList>
    </citation>
    <scope>NUCLEOTIDE SEQUENCE [LARGE SCALE GENOMIC DNA]</scope>
    <source>
        <strain evidence="2">cv. PBC81</strain>
    </source>
</reference>
<reference evidence="1 2" key="1">
    <citation type="journal article" date="2017" name="Genome Biol.">
        <title>New reference genome sequences of hot pepper reveal the massive evolution of plant disease-resistance genes by retroduplication.</title>
        <authorList>
            <person name="Kim S."/>
            <person name="Park J."/>
            <person name="Yeom S.I."/>
            <person name="Kim Y.M."/>
            <person name="Seo E."/>
            <person name="Kim K.T."/>
            <person name="Kim M.S."/>
            <person name="Lee J.M."/>
            <person name="Cheong K."/>
            <person name="Shin H.S."/>
            <person name="Kim S.B."/>
            <person name="Han K."/>
            <person name="Lee J."/>
            <person name="Park M."/>
            <person name="Lee H.A."/>
            <person name="Lee H.Y."/>
            <person name="Lee Y."/>
            <person name="Oh S."/>
            <person name="Lee J.H."/>
            <person name="Choi E."/>
            <person name="Choi E."/>
            <person name="Lee S.E."/>
            <person name="Jeon J."/>
            <person name="Kim H."/>
            <person name="Choi G."/>
            <person name="Song H."/>
            <person name="Lee J."/>
            <person name="Lee S.C."/>
            <person name="Kwon J.K."/>
            <person name="Lee H.Y."/>
            <person name="Koo N."/>
            <person name="Hong Y."/>
            <person name="Kim R.W."/>
            <person name="Kang W.H."/>
            <person name="Huh J.H."/>
            <person name="Kang B.C."/>
            <person name="Yang T.J."/>
            <person name="Lee Y.H."/>
            <person name="Bennetzen J.L."/>
            <person name="Choi D."/>
        </authorList>
    </citation>
    <scope>NUCLEOTIDE SEQUENCE [LARGE SCALE GENOMIC DNA]</scope>
    <source>
        <strain evidence="2">cv. PBC81</strain>
    </source>
</reference>
<organism evidence="1 2">
    <name type="scientific">Capsicum baccatum</name>
    <name type="common">Peruvian pepper</name>
    <dbReference type="NCBI Taxonomy" id="33114"/>
    <lineage>
        <taxon>Eukaryota</taxon>
        <taxon>Viridiplantae</taxon>
        <taxon>Streptophyta</taxon>
        <taxon>Embryophyta</taxon>
        <taxon>Tracheophyta</taxon>
        <taxon>Spermatophyta</taxon>
        <taxon>Magnoliopsida</taxon>
        <taxon>eudicotyledons</taxon>
        <taxon>Gunneridae</taxon>
        <taxon>Pentapetalae</taxon>
        <taxon>asterids</taxon>
        <taxon>lamiids</taxon>
        <taxon>Solanales</taxon>
        <taxon>Solanaceae</taxon>
        <taxon>Solanoideae</taxon>
        <taxon>Capsiceae</taxon>
        <taxon>Capsicum</taxon>
    </lineage>
</organism>
<gene>
    <name evidence="1" type="ORF">CQW23_30249</name>
</gene>
<evidence type="ECO:0000313" key="1">
    <source>
        <dbReference type="EMBL" id="PHT30141.1"/>
    </source>
</evidence>